<dbReference type="OrthoDB" id="6779223at2759"/>
<feature type="non-terminal residue" evidence="1">
    <location>
        <position position="1"/>
    </location>
</feature>
<keyword evidence="2" id="KW-1185">Reference proteome</keyword>
<comment type="caution">
    <text evidence="1">The sequence shown here is derived from an EMBL/GenBank/DDBJ whole genome shotgun (WGS) entry which is preliminary data.</text>
</comment>
<accession>A0A6G0WD04</accession>
<dbReference type="AlphaFoldDB" id="A0A6G0WD04"/>
<evidence type="ECO:0000313" key="1">
    <source>
        <dbReference type="EMBL" id="KAF0725188.1"/>
    </source>
</evidence>
<evidence type="ECO:0000313" key="2">
    <source>
        <dbReference type="Proteomes" id="UP000478052"/>
    </source>
</evidence>
<sequence>SCKLKSIGTVEAAKLLKEITSSTPTRASKYRKVFKKQSAQAPKKLSGEDALAVIIDAKLSREDQTNLCGPDFKQIVNRNQVTIKYEIKNIQERLDLILIMQEKILDKLIKNQTIIDYTECNYEEFLTPMESDEELEPLKDKIKTNLAYRKSVVTELSRLMGQNLSETVRKIMQKFSVINCFHSTLI</sequence>
<reference evidence="1 2" key="1">
    <citation type="submission" date="2019-08" db="EMBL/GenBank/DDBJ databases">
        <title>Whole genome of Aphis craccivora.</title>
        <authorList>
            <person name="Voronova N.V."/>
            <person name="Shulinski R.S."/>
            <person name="Bandarenka Y.V."/>
            <person name="Zhorov D.G."/>
            <person name="Warner D."/>
        </authorList>
    </citation>
    <scope>NUCLEOTIDE SEQUENCE [LARGE SCALE GENOMIC DNA]</scope>
    <source>
        <strain evidence="1">180601</strain>
        <tissue evidence="1">Whole Body</tissue>
    </source>
</reference>
<protein>
    <submittedName>
        <fullName evidence="1">DUF4806 domain-containing protein</fullName>
    </submittedName>
</protein>
<proteinExistence type="predicted"/>
<gene>
    <name evidence="1" type="ORF">FWK35_00029197</name>
</gene>
<organism evidence="1 2">
    <name type="scientific">Aphis craccivora</name>
    <name type="common">Cowpea aphid</name>
    <dbReference type="NCBI Taxonomy" id="307492"/>
    <lineage>
        <taxon>Eukaryota</taxon>
        <taxon>Metazoa</taxon>
        <taxon>Ecdysozoa</taxon>
        <taxon>Arthropoda</taxon>
        <taxon>Hexapoda</taxon>
        <taxon>Insecta</taxon>
        <taxon>Pterygota</taxon>
        <taxon>Neoptera</taxon>
        <taxon>Paraneoptera</taxon>
        <taxon>Hemiptera</taxon>
        <taxon>Sternorrhyncha</taxon>
        <taxon>Aphidomorpha</taxon>
        <taxon>Aphidoidea</taxon>
        <taxon>Aphididae</taxon>
        <taxon>Aphidini</taxon>
        <taxon>Aphis</taxon>
        <taxon>Aphis</taxon>
    </lineage>
</organism>
<name>A0A6G0WD04_APHCR</name>
<dbReference type="Proteomes" id="UP000478052">
    <property type="component" value="Unassembled WGS sequence"/>
</dbReference>
<dbReference type="EMBL" id="VUJU01008833">
    <property type="protein sequence ID" value="KAF0725188.1"/>
    <property type="molecule type" value="Genomic_DNA"/>
</dbReference>